<accession>A0A7X2NRP7</accession>
<dbReference type="EMBL" id="VUMN01000010">
    <property type="protein sequence ID" value="MSS58349.1"/>
    <property type="molecule type" value="Genomic_DNA"/>
</dbReference>
<dbReference type="GO" id="GO:0009401">
    <property type="term" value="P:phosphoenolpyruvate-dependent sugar phosphotransferase system"/>
    <property type="evidence" value="ECO:0007669"/>
    <property type="project" value="InterPro"/>
</dbReference>
<reference evidence="3 4" key="1">
    <citation type="submission" date="2019-08" db="EMBL/GenBank/DDBJ databases">
        <title>In-depth cultivation of the pig gut microbiome towards novel bacterial diversity and tailored functional studies.</title>
        <authorList>
            <person name="Wylensek D."/>
            <person name="Hitch T.C.A."/>
            <person name="Clavel T."/>
        </authorList>
    </citation>
    <scope>NUCLEOTIDE SEQUENCE [LARGE SCALE GENOMIC DNA]</scope>
    <source>
        <strain evidence="3 4">Oil+RF-744-GAM-WT-6</strain>
    </source>
</reference>
<keyword evidence="1" id="KW-0808">Transferase</keyword>
<dbReference type="PROSITE" id="PS51099">
    <property type="entry name" value="PTS_EIIB_TYPE_2"/>
    <property type="match status" value="1"/>
</dbReference>
<dbReference type="Gene3D" id="3.40.50.2300">
    <property type="match status" value="1"/>
</dbReference>
<dbReference type="InterPro" id="IPR003501">
    <property type="entry name" value="PTS_EIIB_2/3"/>
</dbReference>
<dbReference type="Proteomes" id="UP000461880">
    <property type="component" value="Unassembled WGS sequence"/>
</dbReference>
<organism evidence="3 4">
    <name type="scientific">Stecheria intestinalis</name>
    <dbReference type="NCBI Taxonomy" id="2606630"/>
    <lineage>
        <taxon>Bacteria</taxon>
        <taxon>Bacillati</taxon>
        <taxon>Bacillota</taxon>
        <taxon>Erysipelotrichia</taxon>
        <taxon>Erysipelotrichales</taxon>
        <taxon>Erysipelotrichaceae</taxon>
        <taxon>Stecheria</taxon>
    </lineage>
</organism>
<feature type="domain" description="PTS EIIB type-2" evidence="2">
    <location>
        <begin position="1"/>
        <end position="89"/>
    </location>
</feature>
<keyword evidence="3" id="KW-0813">Transport</keyword>
<evidence type="ECO:0000259" key="2">
    <source>
        <dbReference type="PROSITE" id="PS51099"/>
    </source>
</evidence>
<dbReference type="CDD" id="cd05563">
    <property type="entry name" value="PTS_IIB_ascorbate"/>
    <property type="match status" value="1"/>
</dbReference>
<evidence type="ECO:0000313" key="3">
    <source>
        <dbReference type="EMBL" id="MSS58349.1"/>
    </source>
</evidence>
<evidence type="ECO:0000313" key="4">
    <source>
        <dbReference type="Proteomes" id="UP000461880"/>
    </source>
</evidence>
<dbReference type="Pfam" id="PF02302">
    <property type="entry name" value="PTS_IIB"/>
    <property type="match status" value="1"/>
</dbReference>
<sequence length="89" mass="9711">MRVLSVCGMGFGTSLMTLMNVQELGEKHHVNVTGEACDLGSYAGRQCDLIVASSEIAAQIHDVDVPVVAISNILDKDELEKKMLPYFEK</sequence>
<keyword evidence="4" id="KW-1185">Reference proteome</keyword>
<keyword evidence="3" id="KW-0762">Sugar transport</keyword>
<evidence type="ECO:0000256" key="1">
    <source>
        <dbReference type="ARBA" id="ARBA00022679"/>
    </source>
</evidence>
<proteinExistence type="predicted"/>
<protein>
    <submittedName>
        <fullName evidence="3">PTS sugar transporter subunit IIB</fullName>
    </submittedName>
</protein>
<gene>
    <name evidence="3" type="ORF">FYJ51_05465</name>
</gene>
<dbReference type="GO" id="GO:0008982">
    <property type="term" value="F:protein-N(PI)-phosphohistidine-sugar phosphotransferase activity"/>
    <property type="evidence" value="ECO:0007669"/>
    <property type="project" value="InterPro"/>
</dbReference>
<name>A0A7X2NRP7_9FIRM</name>
<comment type="caution">
    <text evidence="3">The sequence shown here is derived from an EMBL/GenBank/DDBJ whole genome shotgun (WGS) entry which is preliminary data.</text>
</comment>
<dbReference type="AlphaFoldDB" id="A0A7X2NRP7"/>
<dbReference type="InterPro" id="IPR036095">
    <property type="entry name" value="PTS_EIIB-like_sf"/>
</dbReference>
<dbReference type="SUPFAM" id="SSF52794">
    <property type="entry name" value="PTS system IIB component-like"/>
    <property type="match status" value="1"/>
</dbReference>
<dbReference type="InterPro" id="IPR013011">
    <property type="entry name" value="PTS_EIIB_2"/>
</dbReference>